<comment type="caution">
    <text evidence="1">The sequence shown here is derived from an EMBL/GenBank/DDBJ whole genome shotgun (WGS) entry which is preliminary data.</text>
</comment>
<sequence length="55" mass="6282">MDIASVIQILHERRKGFDILALEYERKTKFAIPVDKPKRGRSVVKLAVADEDDEA</sequence>
<gene>
    <name evidence="1" type="ORF">JNB85_01890</name>
</gene>
<keyword evidence="2" id="KW-1185">Reference proteome</keyword>
<protein>
    <submittedName>
        <fullName evidence="1">Uncharacterized protein</fullName>
    </submittedName>
</protein>
<evidence type="ECO:0000313" key="1">
    <source>
        <dbReference type="EMBL" id="MBW9051160.1"/>
    </source>
</evidence>
<dbReference type="EMBL" id="JAEUAK010000001">
    <property type="protein sequence ID" value="MBW9051160.1"/>
    <property type="molecule type" value="Genomic_DNA"/>
</dbReference>
<dbReference type="RefSeq" id="WP_220332696.1">
    <property type="nucleotide sequence ID" value="NZ_JAEUAK010000001.1"/>
</dbReference>
<name>A0ABS7GP26_9HYPH</name>
<organism evidence="1 2">
    <name type="scientific">Rhizobium mesosinicum</name>
    <dbReference type="NCBI Taxonomy" id="335017"/>
    <lineage>
        <taxon>Bacteria</taxon>
        <taxon>Pseudomonadati</taxon>
        <taxon>Pseudomonadota</taxon>
        <taxon>Alphaproteobacteria</taxon>
        <taxon>Hyphomicrobiales</taxon>
        <taxon>Rhizobiaceae</taxon>
        <taxon>Rhizobium/Agrobacterium group</taxon>
        <taxon>Rhizobium</taxon>
    </lineage>
</organism>
<proteinExistence type="predicted"/>
<evidence type="ECO:0000313" key="2">
    <source>
        <dbReference type="Proteomes" id="UP000717752"/>
    </source>
</evidence>
<reference evidence="1 2" key="1">
    <citation type="journal article" date="2021" name="MBio">
        <title>Poor Competitiveness of Bradyrhizobium in Pigeon Pea Root Colonization in Indian Soils.</title>
        <authorList>
            <person name="Chalasani D."/>
            <person name="Basu A."/>
            <person name="Pullabhotla S.V.S.R.N."/>
            <person name="Jorrin B."/>
            <person name="Neal A.L."/>
            <person name="Poole P.S."/>
            <person name="Podile A.R."/>
            <person name="Tkacz A."/>
        </authorList>
    </citation>
    <scope>NUCLEOTIDE SEQUENCE [LARGE SCALE GENOMIC DNA]</scope>
    <source>
        <strain evidence="1 2">HU56</strain>
    </source>
</reference>
<accession>A0ABS7GP26</accession>
<dbReference type="Proteomes" id="UP000717752">
    <property type="component" value="Unassembled WGS sequence"/>
</dbReference>